<evidence type="ECO:0008006" key="4">
    <source>
        <dbReference type="Google" id="ProtNLM"/>
    </source>
</evidence>
<accession>A0A1F4VDX4</accession>
<sequence length="86" mass="10224">MTIQYLPIFKKQYRKLPERFQKQFDERLRLFIADPTNPQLRVHPLKGKFAGYWSMNISGDMRALYLKQGEEMILFALIGTHSELYG</sequence>
<comment type="caution">
    <text evidence="2">The sequence shown here is derived from an EMBL/GenBank/DDBJ whole genome shotgun (WGS) entry which is preliminary data.</text>
</comment>
<dbReference type="InterPro" id="IPR004386">
    <property type="entry name" value="Toxin_YafQ-like"/>
</dbReference>
<dbReference type="AlphaFoldDB" id="A0A1F4VDX4"/>
<dbReference type="NCBIfam" id="TIGR02385">
    <property type="entry name" value="RelE_StbE"/>
    <property type="match status" value="1"/>
</dbReference>
<dbReference type="Pfam" id="PF15738">
    <property type="entry name" value="YafQ_toxin"/>
    <property type="match status" value="1"/>
</dbReference>
<dbReference type="Gene3D" id="3.30.2310.20">
    <property type="entry name" value="RelE-like"/>
    <property type="match status" value="1"/>
</dbReference>
<dbReference type="STRING" id="1802619.A2797_00880"/>
<protein>
    <recommendedName>
        <fullName evidence="4">Plasmid stabilization protein</fullName>
    </recommendedName>
</protein>
<dbReference type="EMBL" id="MEVC01000009">
    <property type="protein sequence ID" value="OGC55335.1"/>
    <property type="molecule type" value="Genomic_DNA"/>
</dbReference>
<keyword evidence="1" id="KW-1277">Toxin-antitoxin system</keyword>
<dbReference type="InterPro" id="IPR007712">
    <property type="entry name" value="RelE/ParE_toxin"/>
</dbReference>
<organism evidence="2 3">
    <name type="scientific">candidate division WWE3 bacterium RIFCSPHIGHO2_01_FULL_48_15</name>
    <dbReference type="NCBI Taxonomy" id="1802619"/>
    <lineage>
        <taxon>Bacteria</taxon>
        <taxon>Katanobacteria</taxon>
    </lineage>
</organism>
<gene>
    <name evidence="2" type="ORF">A2797_00880</name>
</gene>
<dbReference type="InterPro" id="IPR035093">
    <property type="entry name" value="RelE/ParE_toxin_dom_sf"/>
</dbReference>
<evidence type="ECO:0000313" key="2">
    <source>
        <dbReference type="EMBL" id="OGC55335.1"/>
    </source>
</evidence>
<evidence type="ECO:0000256" key="1">
    <source>
        <dbReference type="ARBA" id="ARBA00022649"/>
    </source>
</evidence>
<dbReference type="Proteomes" id="UP000179005">
    <property type="component" value="Unassembled WGS sequence"/>
</dbReference>
<evidence type="ECO:0000313" key="3">
    <source>
        <dbReference type="Proteomes" id="UP000179005"/>
    </source>
</evidence>
<reference evidence="2 3" key="1">
    <citation type="journal article" date="2016" name="Nat. Commun.">
        <title>Thousands of microbial genomes shed light on interconnected biogeochemical processes in an aquifer system.</title>
        <authorList>
            <person name="Anantharaman K."/>
            <person name="Brown C.T."/>
            <person name="Hug L.A."/>
            <person name="Sharon I."/>
            <person name="Castelle C.J."/>
            <person name="Probst A.J."/>
            <person name="Thomas B.C."/>
            <person name="Singh A."/>
            <person name="Wilkins M.J."/>
            <person name="Karaoz U."/>
            <person name="Brodie E.L."/>
            <person name="Williams K.H."/>
            <person name="Hubbard S.S."/>
            <person name="Banfield J.F."/>
        </authorList>
    </citation>
    <scope>NUCLEOTIDE SEQUENCE [LARGE SCALE GENOMIC DNA]</scope>
</reference>
<proteinExistence type="predicted"/>
<name>A0A1F4VDX4_UNCKA</name>
<dbReference type="SUPFAM" id="SSF143011">
    <property type="entry name" value="RelE-like"/>
    <property type="match status" value="1"/>
</dbReference>